<feature type="transmembrane region" description="Helical" evidence="1">
    <location>
        <begin position="36"/>
        <end position="57"/>
    </location>
</feature>
<gene>
    <name evidence="2" type="ORF">METZ01_LOCUS435397</name>
</gene>
<evidence type="ECO:0000313" key="2">
    <source>
        <dbReference type="EMBL" id="SVD82543.1"/>
    </source>
</evidence>
<protein>
    <submittedName>
        <fullName evidence="2">Uncharacterized protein</fullName>
    </submittedName>
</protein>
<evidence type="ECO:0000256" key="1">
    <source>
        <dbReference type="SAM" id="Phobius"/>
    </source>
</evidence>
<name>A0A382YGZ6_9ZZZZ</name>
<dbReference type="EMBL" id="UINC01175753">
    <property type="protein sequence ID" value="SVD82543.1"/>
    <property type="molecule type" value="Genomic_DNA"/>
</dbReference>
<accession>A0A382YGZ6</accession>
<reference evidence="2" key="1">
    <citation type="submission" date="2018-05" db="EMBL/GenBank/DDBJ databases">
        <authorList>
            <person name="Lanie J.A."/>
            <person name="Ng W.-L."/>
            <person name="Kazmierczak K.M."/>
            <person name="Andrzejewski T.M."/>
            <person name="Davidsen T.M."/>
            <person name="Wayne K.J."/>
            <person name="Tettelin H."/>
            <person name="Glass J.I."/>
            <person name="Rusch D."/>
            <person name="Podicherti R."/>
            <person name="Tsui H.-C.T."/>
            <person name="Winkler M.E."/>
        </authorList>
    </citation>
    <scope>NUCLEOTIDE SEQUENCE</scope>
</reference>
<dbReference type="AlphaFoldDB" id="A0A382YGZ6"/>
<feature type="transmembrane region" description="Helical" evidence="1">
    <location>
        <begin position="78"/>
        <end position="95"/>
    </location>
</feature>
<organism evidence="2">
    <name type="scientific">marine metagenome</name>
    <dbReference type="NCBI Taxonomy" id="408172"/>
    <lineage>
        <taxon>unclassified sequences</taxon>
        <taxon>metagenomes</taxon>
        <taxon>ecological metagenomes</taxon>
    </lineage>
</organism>
<proteinExistence type="predicted"/>
<feature type="transmembrane region" description="Helical" evidence="1">
    <location>
        <begin position="12"/>
        <end position="30"/>
    </location>
</feature>
<keyword evidence="1" id="KW-0472">Membrane</keyword>
<keyword evidence="1" id="KW-0812">Transmembrane</keyword>
<keyword evidence="1" id="KW-1133">Transmembrane helix</keyword>
<sequence length="96" mass="11225">MNSWTKPEIRKYLGPFLVVVGLAYTYHSHVTGCPRYVIFAGWALGPPVWFILEYGLLFDAKKEDLKIFRHYQSLCRNLWLGFLAYLAAFYLSQWSA</sequence>